<keyword evidence="2" id="KW-1133">Transmembrane helix</keyword>
<evidence type="ECO:0000313" key="3">
    <source>
        <dbReference type="EMBL" id="AQP49764.1"/>
    </source>
</evidence>
<gene>
    <name evidence="3" type="ORF">BW733_01885</name>
</gene>
<feature type="compositionally biased region" description="Low complexity" evidence="1">
    <location>
        <begin position="49"/>
        <end position="76"/>
    </location>
</feature>
<evidence type="ECO:0000256" key="2">
    <source>
        <dbReference type="SAM" id="Phobius"/>
    </source>
</evidence>
<name>A0A1Q2CUI7_9ACTN</name>
<feature type="transmembrane region" description="Helical" evidence="2">
    <location>
        <begin position="154"/>
        <end position="177"/>
    </location>
</feature>
<dbReference type="EMBL" id="CP019607">
    <property type="protein sequence ID" value="AQP49764.1"/>
    <property type="molecule type" value="Genomic_DNA"/>
</dbReference>
<evidence type="ECO:0000256" key="1">
    <source>
        <dbReference type="SAM" id="MobiDB-lite"/>
    </source>
</evidence>
<proteinExistence type="predicted"/>
<reference evidence="3 4" key="1">
    <citation type="journal article" date="2008" name="Int. J. Syst. Evol. Microbiol.">
        <title>Tessaracoccus flavescens sp. nov., isolated from marine sediment.</title>
        <authorList>
            <person name="Lee D.W."/>
            <person name="Lee S.D."/>
        </authorList>
    </citation>
    <scope>NUCLEOTIDE SEQUENCE [LARGE SCALE GENOMIC DNA]</scope>
    <source>
        <strain evidence="3 4">SST-39T</strain>
    </source>
</reference>
<feature type="transmembrane region" description="Helical" evidence="2">
    <location>
        <begin position="122"/>
        <end position="147"/>
    </location>
</feature>
<accession>A0A1Q2CUI7</accession>
<sequence length="206" mass="21102">MTNDPYGIGEPIDADPTLEQPAVQPSPLADTRPQPAVPAAPQGYPPGQPQAVPAQQWSPQPAYGPQPGYGQQQYRPAARASGGGCGRVAAIFTAITHLIAIPLWLFGDTILHEGYPKVGDTIYLIGLGVAALLLLLQLVLAIVTVAAAPGAPRVGGVLTILGVFAIIGVVGALLVGISLPMGGVAIVASVVHLILAVLLFLPPSRR</sequence>
<dbReference type="Proteomes" id="UP000188235">
    <property type="component" value="Chromosome"/>
</dbReference>
<keyword evidence="2" id="KW-0812">Transmembrane</keyword>
<dbReference type="AlphaFoldDB" id="A0A1Q2CUI7"/>
<keyword evidence="4" id="KW-1185">Reference proteome</keyword>
<protein>
    <submittedName>
        <fullName evidence="3">Uncharacterized protein</fullName>
    </submittedName>
</protein>
<feature type="transmembrane region" description="Helical" evidence="2">
    <location>
        <begin position="183"/>
        <end position="201"/>
    </location>
</feature>
<feature type="region of interest" description="Disordered" evidence="1">
    <location>
        <begin position="1"/>
        <end position="76"/>
    </location>
</feature>
<keyword evidence="2" id="KW-0472">Membrane</keyword>
<feature type="compositionally biased region" description="Pro residues" evidence="1">
    <location>
        <begin position="35"/>
        <end position="48"/>
    </location>
</feature>
<organism evidence="3 4">
    <name type="scientific">Tessaracoccus flavescens</name>
    <dbReference type="NCBI Taxonomy" id="399497"/>
    <lineage>
        <taxon>Bacteria</taxon>
        <taxon>Bacillati</taxon>
        <taxon>Actinomycetota</taxon>
        <taxon>Actinomycetes</taxon>
        <taxon>Propionibacteriales</taxon>
        <taxon>Propionibacteriaceae</taxon>
        <taxon>Tessaracoccus</taxon>
    </lineage>
</organism>
<dbReference type="RefSeq" id="WP_077347388.1">
    <property type="nucleotide sequence ID" value="NZ_CP019607.1"/>
</dbReference>
<dbReference type="KEGG" id="tfa:BW733_01885"/>
<evidence type="ECO:0000313" key="4">
    <source>
        <dbReference type="Proteomes" id="UP000188235"/>
    </source>
</evidence>
<feature type="transmembrane region" description="Helical" evidence="2">
    <location>
        <begin position="88"/>
        <end position="107"/>
    </location>
</feature>